<evidence type="ECO:0000313" key="1">
    <source>
        <dbReference type="EMBL" id="JAH59321.1"/>
    </source>
</evidence>
<dbReference type="EMBL" id="GBXM01049256">
    <property type="protein sequence ID" value="JAH59321.1"/>
    <property type="molecule type" value="Transcribed_RNA"/>
</dbReference>
<name>A0A0E9U0L3_ANGAN</name>
<organism evidence="1">
    <name type="scientific">Anguilla anguilla</name>
    <name type="common">European freshwater eel</name>
    <name type="synonym">Muraena anguilla</name>
    <dbReference type="NCBI Taxonomy" id="7936"/>
    <lineage>
        <taxon>Eukaryota</taxon>
        <taxon>Metazoa</taxon>
        <taxon>Chordata</taxon>
        <taxon>Craniata</taxon>
        <taxon>Vertebrata</taxon>
        <taxon>Euteleostomi</taxon>
        <taxon>Actinopterygii</taxon>
        <taxon>Neopterygii</taxon>
        <taxon>Teleostei</taxon>
        <taxon>Anguilliformes</taxon>
        <taxon>Anguillidae</taxon>
        <taxon>Anguilla</taxon>
    </lineage>
</organism>
<accession>A0A0E9U0L3</accession>
<reference evidence="1" key="1">
    <citation type="submission" date="2014-11" db="EMBL/GenBank/DDBJ databases">
        <authorList>
            <person name="Amaro Gonzalez C."/>
        </authorList>
    </citation>
    <scope>NUCLEOTIDE SEQUENCE</scope>
</reference>
<protein>
    <submittedName>
        <fullName evidence="1">Uncharacterized protein</fullName>
    </submittedName>
</protein>
<reference evidence="1" key="2">
    <citation type="journal article" date="2015" name="Fish Shellfish Immunol.">
        <title>Early steps in the European eel (Anguilla anguilla)-Vibrio vulnificus interaction in the gills: Role of the RtxA13 toxin.</title>
        <authorList>
            <person name="Callol A."/>
            <person name="Pajuelo D."/>
            <person name="Ebbesson L."/>
            <person name="Teles M."/>
            <person name="MacKenzie S."/>
            <person name="Amaro C."/>
        </authorList>
    </citation>
    <scope>NUCLEOTIDE SEQUENCE</scope>
</reference>
<sequence>MGNSLLTINPNQ</sequence>
<proteinExistence type="predicted"/>